<organism evidence="7 8">
    <name type="scientific">Lentibacillus populi</name>
    <dbReference type="NCBI Taxonomy" id="1827502"/>
    <lineage>
        <taxon>Bacteria</taxon>
        <taxon>Bacillati</taxon>
        <taxon>Bacillota</taxon>
        <taxon>Bacilli</taxon>
        <taxon>Bacillales</taxon>
        <taxon>Bacillaceae</taxon>
        <taxon>Lentibacillus</taxon>
    </lineage>
</organism>
<dbReference type="RefSeq" id="WP_088052592.1">
    <property type="nucleotide sequence ID" value="NZ_BMJD01000032.1"/>
</dbReference>
<dbReference type="CDD" id="cd06530">
    <property type="entry name" value="S26_SPase_I"/>
    <property type="match status" value="1"/>
</dbReference>
<evidence type="ECO:0000256" key="6">
    <source>
        <dbReference type="SAM" id="Phobius"/>
    </source>
</evidence>
<dbReference type="SUPFAM" id="SSF51306">
    <property type="entry name" value="LexA/Signal peptidase"/>
    <property type="match status" value="1"/>
</dbReference>
<dbReference type="EMBL" id="BMJD01000032">
    <property type="protein sequence ID" value="GGB52791.1"/>
    <property type="molecule type" value="Genomic_DNA"/>
</dbReference>
<dbReference type="GO" id="GO:0016020">
    <property type="term" value="C:membrane"/>
    <property type="evidence" value="ECO:0007669"/>
    <property type="project" value="UniProtKB-SubCell"/>
</dbReference>
<evidence type="ECO:0000313" key="8">
    <source>
        <dbReference type="Proteomes" id="UP000621492"/>
    </source>
</evidence>
<dbReference type="PANTHER" id="PTHR10806:SF6">
    <property type="entry name" value="SIGNAL PEPTIDASE COMPLEX CATALYTIC SUBUNIT SEC11"/>
    <property type="match status" value="1"/>
</dbReference>
<dbReference type="Proteomes" id="UP000621492">
    <property type="component" value="Unassembled WGS sequence"/>
</dbReference>
<dbReference type="NCBIfam" id="TIGR02228">
    <property type="entry name" value="sigpep_I_arch"/>
    <property type="match status" value="1"/>
</dbReference>
<keyword evidence="4 6" id="KW-0472">Membrane</keyword>
<keyword evidence="3 6" id="KW-1133">Transmembrane helix</keyword>
<evidence type="ECO:0000313" key="7">
    <source>
        <dbReference type="EMBL" id="GGB52791.1"/>
    </source>
</evidence>
<name>A0A9W5X745_9BACI</name>
<evidence type="ECO:0000256" key="5">
    <source>
        <dbReference type="NCBIfam" id="TIGR02228"/>
    </source>
</evidence>
<dbReference type="GO" id="GO:0006465">
    <property type="term" value="P:signal peptide processing"/>
    <property type="evidence" value="ECO:0007669"/>
    <property type="project" value="UniProtKB-UniRule"/>
</dbReference>
<dbReference type="PANTHER" id="PTHR10806">
    <property type="entry name" value="SIGNAL PEPTIDASE COMPLEX CATALYTIC SUBUNIT SEC11"/>
    <property type="match status" value="1"/>
</dbReference>
<evidence type="ECO:0000256" key="4">
    <source>
        <dbReference type="ARBA" id="ARBA00023136"/>
    </source>
</evidence>
<sequence>MKPLLKWGNRILTVLIILFIVSVAALVLSNKLTNQESGIFGYQLKTVLSGSMEPGIQTGSIIAIKSVDEEESKKFQAGDVITFQDEDKKLISHRIADVTMTDSGVKYTTKGDNNDAADIEPVLPNNVVGEYQGLTVPYVGYLIHFAQSPNGILLLMIVPGVILLGYSAFTIWSMLRKLENKNQSNSLEMK</sequence>
<dbReference type="PRINTS" id="PR00728">
    <property type="entry name" value="SIGNALPTASE"/>
</dbReference>
<dbReference type="AlphaFoldDB" id="A0A9W5X745"/>
<proteinExistence type="predicted"/>
<feature type="transmembrane region" description="Helical" evidence="6">
    <location>
        <begin position="152"/>
        <end position="175"/>
    </location>
</feature>
<reference evidence="7" key="1">
    <citation type="journal article" date="2014" name="Int. J. Syst. Evol. Microbiol.">
        <title>Complete genome sequence of Corynebacterium casei LMG S-19264T (=DSM 44701T), isolated from a smear-ripened cheese.</title>
        <authorList>
            <consortium name="US DOE Joint Genome Institute (JGI-PGF)"/>
            <person name="Walter F."/>
            <person name="Albersmeier A."/>
            <person name="Kalinowski J."/>
            <person name="Ruckert C."/>
        </authorList>
    </citation>
    <scope>NUCLEOTIDE SEQUENCE</scope>
    <source>
        <strain evidence="7">CGMCC 1.15454</strain>
    </source>
</reference>
<dbReference type="InterPro" id="IPR001733">
    <property type="entry name" value="Peptidase_S26B"/>
</dbReference>
<gene>
    <name evidence="7" type="primary">sigW</name>
    <name evidence="7" type="ORF">GCM10011409_32960</name>
</gene>
<reference evidence="7" key="2">
    <citation type="submission" date="2020-09" db="EMBL/GenBank/DDBJ databases">
        <authorList>
            <person name="Sun Q."/>
            <person name="Zhou Y."/>
        </authorList>
    </citation>
    <scope>NUCLEOTIDE SEQUENCE</scope>
    <source>
        <strain evidence="7">CGMCC 1.15454</strain>
    </source>
</reference>
<accession>A0A9W5X745</accession>
<evidence type="ECO:0000256" key="1">
    <source>
        <dbReference type="ARBA" id="ARBA00004370"/>
    </source>
</evidence>
<evidence type="ECO:0000256" key="2">
    <source>
        <dbReference type="ARBA" id="ARBA00022692"/>
    </source>
</evidence>
<evidence type="ECO:0000256" key="3">
    <source>
        <dbReference type="ARBA" id="ARBA00022989"/>
    </source>
</evidence>
<comment type="subcellular location">
    <subcellularLocation>
        <location evidence="1">Membrane</location>
    </subcellularLocation>
</comment>
<dbReference type="GO" id="GO:0004252">
    <property type="term" value="F:serine-type endopeptidase activity"/>
    <property type="evidence" value="ECO:0007669"/>
    <property type="project" value="UniProtKB-UniRule"/>
</dbReference>
<keyword evidence="8" id="KW-1185">Reference proteome</keyword>
<dbReference type="EC" id="3.4.21.89" evidence="5"/>
<protein>
    <recommendedName>
        <fullName evidence="5">Signal peptidase I</fullName>
        <ecNumber evidence="5">3.4.21.89</ecNumber>
    </recommendedName>
</protein>
<dbReference type="InterPro" id="IPR036286">
    <property type="entry name" value="LexA/Signal_pep-like_sf"/>
</dbReference>
<dbReference type="NCBIfam" id="NF046067">
    <property type="entry name" value="SigPepSipWBacil"/>
    <property type="match status" value="1"/>
</dbReference>
<dbReference type="Gene3D" id="2.10.109.10">
    <property type="entry name" value="Umud Fragment, subunit A"/>
    <property type="match status" value="1"/>
</dbReference>
<dbReference type="InterPro" id="IPR019533">
    <property type="entry name" value="Peptidase_S26"/>
</dbReference>
<dbReference type="GO" id="GO:0009003">
    <property type="term" value="F:signal peptidase activity"/>
    <property type="evidence" value="ECO:0007669"/>
    <property type="project" value="UniProtKB-EC"/>
</dbReference>
<comment type="caution">
    <text evidence="7">The sequence shown here is derived from an EMBL/GenBank/DDBJ whole genome shotgun (WGS) entry which is preliminary data.</text>
</comment>
<keyword evidence="2 6" id="KW-0812">Transmembrane</keyword>